<dbReference type="InterPro" id="IPR036875">
    <property type="entry name" value="Znf_CCHC_sf"/>
</dbReference>
<feature type="compositionally biased region" description="Basic and acidic residues" evidence="3">
    <location>
        <begin position="112"/>
        <end position="127"/>
    </location>
</feature>
<organism evidence="5">
    <name type="scientific">Populus alba</name>
    <name type="common">White poplar</name>
    <dbReference type="NCBI Taxonomy" id="43335"/>
    <lineage>
        <taxon>Eukaryota</taxon>
        <taxon>Viridiplantae</taxon>
        <taxon>Streptophyta</taxon>
        <taxon>Embryophyta</taxon>
        <taxon>Tracheophyta</taxon>
        <taxon>Spermatophyta</taxon>
        <taxon>Magnoliopsida</taxon>
        <taxon>eudicotyledons</taxon>
        <taxon>Gunneridae</taxon>
        <taxon>Pentapetalae</taxon>
        <taxon>rosids</taxon>
        <taxon>fabids</taxon>
        <taxon>Malpighiales</taxon>
        <taxon>Salicaceae</taxon>
        <taxon>Saliceae</taxon>
        <taxon>Populus</taxon>
    </lineage>
</organism>
<feature type="region of interest" description="Disordered" evidence="3">
    <location>
        <begin position="94"/>
        <end position="240"/>
    </location>
</feature>
<dbReference type="PROSITE" id="PS50158">
    <property type="entry name" value="ZF_CCHC"/>
    <property type="match status" value="1"/>
</dbReference>
<keyword evidence="1" id="KW-0863">Zinc-finger</keyword>
<keyword evidence="1" id="KW-0479">Metal-binding</keyword>
<feature type="coiled-coil region" evidence="2">
    <location>
        <begin position="41"/>
        <end position="68"/>
    </location>
</feature>
<feature type="domain" description="CCHC-type" evidence="4">
    <location>
        <begin position="446"/>
        <end position="461"/>
    </location>
</feature>
<dbReference type="SMART" id="SM00343">
    <property type="entry name" value="ZnF_C2HC"/>
    <property type="match status" value="1"/>
</dbReference>
<keyword evidence="2" id="KW-0175">Coiled coil</keyword>
<evidence type="ECO:0000256" key="1">
    <source>
        <dbReference type="PROSITE-ProRule" id="PRU00047"/>
    </source>
</evidence>
<proteinExistence type="predicted"/>
<dbReference type="InterPro" id="IPR001878">
    <property type="entry name" value="Znf_CCHC"/>
</dbReference>
<dbReference type="PANTHER" id="PTHR48435:SF1">
    <property type="entry name" value="POLYPROTEIN"/>
    <property type="match status" value="1"/>
</dbReference>
<gene>
    <name evidence="5" type="ORF">D5086_0000071770</name>
</gene>
<dbReference type="AlphaFoldDB" id="A0A4U5QLF6"/>
<sequence>MTVSIDSRILHLEQLCAEIQQRISTIHEYFLLQASNGIHVDPQKENEIQSLKIQLKSLQAELVKSKSKPLPFPEPPQNRMTSYYLDPYWAKHSSSYNPQPPPATPQLFGNPDTEKLFKPLPKRDKGKTPSFLTTYSQQTIPKILTHEPFATTSEEETPNDETLVTSEESFTKDDSSKTCRMPPLLMVDPHTTHSSDPQSSRTQQEPPSTSTRRFSVDEPVSSDDKVNLNPRHYQPHINSPSIDGDYRQMQFVNSASLSKALGWLHYEFLGEALNDKEIAWYEYFKMKCCYYLRSDLERHFKDMCRRYHILSGPDDPSLKHAFLTSIPRDLVEETFILFKTRKEVIDNQSLDTIFHHVLETLNKMCDQHKYFTKILQHHKTMLHACKRPDLLSKCSDNVDCNCPLQKKKHFKKIHRSSFNGRQKKWKFLRRRHTRCPKHFTSSFNGCFICKRKGHFAKTCPKKKAQYLKLIDFLAQNTKFNPDDDKVESLFSLMDKITPDTIATVVDESSDDDIYELYQAQPTITSSHQIPLAPVTILTSTYAKPIKAIALFDTGVYKTILNPKVLPPYYWVTRKDYFRATNNQVFCTQYKIKKPITIQIMPPMFCQNPCHWFSFTWQRFGYWV</sequence>
<evidence type="ECO:0000256" key="2">
    <source>
        <dbReference type="SAM" id="Coils"/>
    </source>
</evidence>
<evidence type="ECO:0000313" key="5">
    <source>
        <dbReference type="EMBL" id="TKS11584.1"/>
    </source>
</evidence>
<dbReference type="PANTHER" id="PTHR48435">
    <property type="entry name" value="POLYPROTEIN"/>
    <property type="match status" value="1"/>
</dbReference>
<dbReference type="SUPFAM" id="SSF57756">
    <property type="entry name" value="Retrovirus zinc finger-like domains"/>
    <property type="match status" value="1"/>
</dbReference>
<accession>A0A4U5QLF6</accession>
<dbReference type="EMBL" id="RCHU01000201">
    <property type="protein sequence ID" value="TKS11584.1"/>
    <property type="molecule type" value="Genomic_DNA"/>
</dbReference>
<dbReference type="InterPro" id="IPR053098">
    <property type="entry name" value="Petuviruses_polyprotein"/>
</dbReference>
<feature type="compositionally biased region" description="Polar residues" evidence="3">
    <location>
        <begin position="130"/>
        <end position="140"/>
    </location>
</feature>
<name>A0A4U5QLF6_POPAL</name>
<dbReference type="Gene3D" id="4.10.60.10">
    <property type="entry name" value="Zinc finger, CCHC-type"/>
    <property type="match status" value="1"/>
</dbReference>
<evidence type="ECO:0000256" key="3">
    <source>
        <dbReference type="SAM" id="MobiDB-lite"/>
    </source>
</evidence>
<reference evidence="5" key="1">
    <citation type="submission" date="2018-10" db="EMBL/GenBank/DDBJ databases">
        <title>Population genomic analysis revealed the cold adaptation of white poplar.</title>
        <authorList>
            <person name="Liu Y.-J."/>
        </authorList>
    </citation>
    <scope>NUCLEOTIDE SEQUENCE [LARGE SCALE GENOMIC DNA]</scope>
    <source>
        <strain evidence="5">PAL-ZL1</strain>
    </source>
</reference>
<dbReference type="GO" id="GO:0003676">
    <property type="term" value="F:nucleic acid binding"/>
    <property type="evidence" value="ECO:0007669"/>
    <property type="project" value="InterPro"/>
</dbReference>
<comment type="caution">
    <text evidence="5">The sequence shown here is derived from an EMBL/GenBank/DDBJ whole genome shotgun (WGS) entry which is preliminary data.</text>
</comment>
<evidence type="ECO:0000259" key="4">
    <source>
        <dbReference type="PROSITE" id="PS50158"/>
    </source>
</evidence>
<dbReference type="GO" id="GO:0008270">
    <property type="term" value="F:zinc ion binding"/>
    <property type="evidence" value="ECO:0007669"/>
    <property type="project" value="UniProtKB-KW"/>
</dbReference>
<feature type="compositionally biased region" description="Polar residues" evidence="3">
    <location>
        <begin position="192"/>
        <end position="213"/>
    </location>
</feature>
<keyword evidence="1" id="KW-0862">Zinc</keyword>
<protein>
    <recommendedName>
        <fullName evidence="4">CCHC-type domain-containing protein</fullName>
    </recommendedName>
</protein>